<dbReference type="Pfam" id="PF06728">
    <property type="entry name" value="PIG-U"/>
    <property type="match status" value="1"/>
</dbReference>
<dbReference type="GeneID" id="30996444"/>
<comment type="pathway">
    <text evidence="2">Glycolipid biosynthesis; glycosylphosphatidylinositol-anchor biosynthesis.</text>
</comment>
<protein>
    <submittedName>
        <fullName evidence="10">PIG-U-domain-containing protein</fullName>
    </submittedName>
</protein>
<dbReference type="STRING" id="984485.A0A1E4RDF5"/>
<evidence type="ECO:0000256" key="3">
    <source>
        <dbReference type="ARBA" id="ARBA00010026"/>
    </source>
</evidence>
<feature type="transmembrane region" description="Helical" evidence="9">
    <location>
        <begin position="304"/>
        <end position="336"/>
    </location>
</feature>
<keyword evidence="8 9" id="KW-0472">Membrane</keyword>
<evidence type="ECO:0000256" key="1">
    <source>
        <dbReference type="ARBA" id="ARBA00004477"/>
    </source>
</evidence>
<accession>A0A1E4RDF5</accession>
<feature type="transmembrane region" description="Helical" evidence="9">
    <location>
        <begin position="141"/>
        <end position="160"/>
    </location>
</feature>
<dbReference type="PANTHER" id="PTHR13121">
    <property type="entry name" value="GPI TRANSAMIDASE COMPONENT PIG-U"/>
    <property type="match status" value="1"/>
</dbReference>
<keyword evidence="5 9" id="KW-0812">Transmembrane</keyword>
<dbReference type="EMBL" id="KV454545">
    <property type="protein sequence ID" value="ODV65298.1"/>
    <property type="molecule type" value="Genomic_DNA"/>
</dbReference>
<feature type="transmembrane region" description="Helical" evidence="9">
    <location>
        <begin position="208"/>
        <end position="230"/>
    </location>
</feature>
<feature type="transmembrane region" description="Helical" evidence="9">
    <location>
        <begin position="377"/>
        <end position="399"/>
    </location>
</feature>
<gene>
    <name evidence="10" type="ORF">HYPBUDRAFT_154101</name>
</gene>
<feature type="transmembrane region" description="Helical" evidence="9">
    <location>
        <begin position="271"/>
        <end position="292"/>
    </location>
</feature>
<evidence type="ECO:0000313" key="11">
    <source>
        <dbReference type="Proteomes" id="UP000095085"/>
    </source>
</evidence>
<keyword evidence="11" id="KW-1185">Reference proteome</keyword>
<dbReference type="UniPathway" id="UPA00196"/>
<evidence type="ECO:0000256" key="9">
    <source>
        <dbReference type="SAM" id="Phobius"/>
    </source>
</evidence>
<dbReference type="GO" id="GO:0016255">
    <property type="term" value="P:attachment of GPI anchor to protein"/>
    <property type="evidence" value="ECO:0007669"/>
    <property type="project" value="EnsemblFungi"/>
</dbReference>
<organism evidence="10 11">
    <name type="scientific">Hyphopichia burtonii NRRL Y-1933</name>
    <dbReference type="NCBI Taxonomy" id="984485"/>
    <lineage>
        <taxon>Eukaryota</taxon>
        <taxon>Fungi</taxon>
        <taxon>Dikarya</taxon>
        <taxon>Ascomycota</taxon>
        <taxon>Saccharomycotina</taxon>
        <taxon>Pichiomycetes</taxon>
        <taxon>Debaryomycetaceae</taxon>
        <taxon>Hyphopichia</taxon>
    </lineage>
</organism>
<feature type="transmembrane region" description="Helical" evidence="9">
    <location>
        <begin position="7"/>
        <end position="27"/>
    </location>
</feature>
<dbReference type="GO" id="GO:0006506">
    <property type="term" value="P:GPI anchor biosynthetic process"/>
    <property type="evidence" value="ECO:0007669"/>
    <property type="project" value="UniProtKB-UniPathway"/>
</dbReference>
<dbReference type="Proteomes" id="UP000095085">
    <property type="component" value="Unassembled WGS sequence"/>
</dbReference>
<evidence type="ECO:0000256" key="2">
    <source>
        <dbReference type="ARBA" id="ARBA00004687"/>
    </source>
</evidence>
<keyword evidence="4" id="KW-0337">GPI-anchor biosynthesis</keyword>
<evidence type="ECO:0000256" key="6">
    <source>
        <dbReference type="ARBA" id="ARBA00022824"/>
    </source>
</evidence>
<evidence type="ECO:0000256" key="5">
    <source>
        <dbReference type="ARBA" id="ARBA00022692"/>
    </source>
</evidence>
<dbReference type="OrthoDB" id="549017at2759"/>
<dbReference type="AlphaFoldDB" id="A0A1E4RDF5"/>
<dbReference type="InterPro" id="IPR009600">
    <property type="entry name" value="PIG-U"/>
</dbReference>
<keyword evidence="7 9" id="KW-1133">Transmembrane helix</keyword>
<feature type="transmembrane region" description="Helical" evidence="9">
    <location>
        <begin position="85"/>
        <end position="106"/>
    </location>
</feature>
<proteinExistence type="inferred from homology"/>
<name>A0A1E4RDF5_9ASCO</name>
<evidence type="ECO:0000256" key="7">
    <source>
        <dbReference type="ARBA" id="ARBA00022989"/>
    </source>
</evidence>
<dbReference type="GO" id="GO:0042765">
    <property type="term" value="C:GPI-anchor transamidase complex"/>
    <property type="evidence" value="ECO:0007669"/>
    <property type="project" value="EnsemblFungi"/>
</dbReference>
<feature type="transmembrane region" description="Helical" evidence="9">
    <location>
        <begin position="172"/>
        <end position="196"/>
    </location>
</feature>
<evidence type="ECO:0000313" key="10">
    <source>
        <dbReference type="EMBL" id="ODV65298.1"/>
    </source>
</evidence>
<evidence type="ECO:0000256" key="4">
    <source>
        <dbReference type="ARBA" id="ARBA00022502"/>
    </source>
</evidence>
<comment type="similarity">
    <text evidence="3">Belongs to the PIGU family.</text>
</comment>
<feature type="transmembrane region" description="Helical" evidence="9">
    <location>
        <begin position="348"/>
        <end position="371"/>
    </location>
</feature>
<dbReference type="RefSeq" id="XP_020074365.1">
    <property type="nucleotide sequence ID" value="XM_020221895.1"/>
</dbReference>
<keyword evidence="6" id="KW-0256">Endoplasmic reticulum</keyword>
<evidence type="ECO:0000256" key="8">
    <source>
        <dbReference type="ARBA" id="ARBA00023136"/>
    </source>
</evidence>
<comment type="subcellular location">
    <subcellularLocation>
        <location evidence="1">Endoplasmic reticulum membrane</location>
        <topology evidence="1">Multi-pass membrane protein</topology>
    </subcellularLocation>
</comment>
<dbReference type="PANTHER" id="PTHR13121:SF0">
    <property type="entry name" value="PHOSPHATIDYLINOSITOL GLYCAN ANCHOR BIOSYNTHESIS CLASS U PROTEIN"/>
    <property type="match status" value="1"/>
</dbReference>
<reference evidence="11" key="1">
    <citation type="submission" date="2016-05" db="EMBL/GenBank/DDBJ databases">
        <title>Comparative genomics of biotechnologically important yeasts.</title>
        <authorList>
            <consortium name="DOE Joint Genome Institute"/>
            <person name="Riley R."/>
            <person name="Haridas S."/>
            <person name="Wolfe K.H."/>
            <person name="Lopes M.R."/>
            <person name="Hittinger C.T."/>
            <person name="Goker M."/>
            <person name="Salamov A."/>
            <person name="Wisecaver J."/>
            <person name="Long T.M."/>
            <person name="Aerts A.L."/>
            <person name="Barry K."/>
            <person name="Choi C."/>
            <person name="Clum A."/>
            <person name="Coughlan A.Y."/>
            <person name="Deshpande S."/>
            <person name="Douglass A.P."/>
            <person name="Hanson S.J."/>
            <person name="Klenk H.-P."/>
            <person name="Labutti K."/>
            <person name="Lapidus A."/>
            <person name="Lindquist E."/>
            <person name="Lipzen A."/>
            <person name="Meier-Kolthoff J.P."/>
            <person name="Ohm R.A."/>
            <person name="Otillar R.P."/>
            <person name="Pangilinan J."/>
            <person name="Peng Y."/>
            <person name="Rokas A."/>
            <person name="Rosa C.A."/>
            <person name="Scheuner C."/>
            <person name="Sibirny A.A."/>
            <person name="Slot J.C."/>
            <person name="Stielow J.B."/>
            <person name="Sun H."/>
            <person name="Kurtzman C.P."/>
            <person name="Blackwell M."/>
            <person name="Grigoriev I.V."/>
            <person name="Jeffries T.W."/>
        </authorList>
    </citation>
    <scope>NUCLEOTIDE SEQUENCE [LARGE SCALE GENOMIC DNA]</scope>
    <source>
        <strain evidence="11">NRRL Y-1933</strain>
    </source>
</reference>
<sequence length="425" mass="48743">MSKLMQVLVVGGIIRFVLPTLIPQLPFKLASTIEVSTLINSFKSLQEAFFYLQNNIDLYDGGVNHHAPFLVILLNMVDEHLPKTMSLIVFNLIYTVIDIGITMKLIQLNRWYNEYNSKRLGVKVVGFNDDLIASFYLFNPLIILTNLSHSTLIFLLFLIIESLVQLLVEENLARSIISLAVASYLSFSPIYLLIPLIALAQTQSSKNVFYRSIAIFILSIGVLLGSSILITGNTKFISQCYLSVMSFNKISPNLGLWWYLFTEMFEFFTPFYIGIFNIYSFIYIIPITLRLYQHPHEKPIGDSFLAFVLSWIWICFTKSYPTIGDLGFILSLLPIFKSTVIPHCKFMLVTGLTLLVCLLLSPIFYYCWIVLGNGNSNFFYSINLIWGVVHVLLMMDLLWARLSYDYIQVNQIPELESKKLRLTQI</sequence>